<dbReference type="EMBL" id="JRPF02000003">
    <property type="protein sequence ID" value="TLD78967.1"/>
    <property type="molecule type" value="Genomic_DNA"/>
</dbReference>
<dbReference type="InterPro" id="IPR036770">
    <property type="entry name" value="Ankyrin_rpt-contain_sf"/>
</dbReference>
<name>A0A4U8S060_9HELI</name>
<feature type="repeat" description="ANK" evidence="1">
    <location>
        <begin position="23"/>
        <end position="55"/>
    </location>
</feature>
<dbReference type="PROSITE" id="PS50297">
    <property type="entry name" value="ANK_REP_REGION"/>
    <property type="match status" value="1"/>
</dbReference>
<dbReference type="Gene3D" id="1.25.40.20">
    <property type="entry name" value="Ankyrin repeat-containing domain"/>
    <property type="match status" value="1"/>
</dbReference>
<organism evidence="2 3">
    <name type="scientific">Helicobacter typhlonius</name>
    <dbReference type="NCBI Taxonomy" id="76936"/>
    <lineage>
        <taxon>Bacteria</taxon>
        <taxon>Pseudomonadati</taxon>
        <taxon>Campylobacterota</taxon>
        <taxon>Epsilonproteobacteria</taxon>
        <taxon>Campylobacterales</taxon>
        <taxon>Helicobacteraceae</taxon>
        <taxon>Helicobacter</taxon>
    </lineage>
</organism>
<dbReference type="RefSeq" id="WP_081951450.1">
    <property type="nucleotide sequence ID" value="NZ_CASDBR010000009.1"/>
</dbReference>
<keyword evidence="1" id="KW-0040">ANK repeat</keyword>
<dbReference type="Pfam" id="PF12796">
    <property type="entry name" value="Ank_2"/>
    <property type="match status" value="1"/>
</dbReference>
<dbReference type="SMART" id="SM00248">
    <property type="entry name" value="ANK"/>
    <property type="match status" value="2"/>
</dbReference>
<accession>A0A4U8S060</accession>
<protein>
    <submittedName>
        <fullName evidence="2">Ankyrin repeat domain-containing protein</fullName>
    </submittedName>
</protein>
<dbReference type="Proteomes" id="UP000029925">
    <property type="component" value="Unassembled WGS sequence"/>
</dbReference>
<reference evidence="2 3" key="1">
    <citation type="journal article" date="2014" name="Genome Announc.">
        <title>Draft genome sequences of eight enterohepatic helicobacter species isolated from both laboratory and wild rodents.</title>
        <authorList>
            <person name="Sheh A."/>
            <person name="Shen Z."/>
            <person name="Fox J.G."/>
        </authorList>
    </citation>
    <scope>NUCLEOTIDE SEQUENCE [LARGE SCALE GENOMIC DNA]</scope>
    <source>
        <strain evidence="2 3">MIT 98-6810</strain>
    </source>
</reference>
<comment type="caution">
    <text evidence="2">The sequence shown here is derived from an EMBL/GenBank/DDBJ whole genome shotgun (WGS) entry which is preliminary data.</text>
</comment>
<evidence type="ECO:0000313" key="2">
    <source>
        <dbReference type="EMBL" id="TLD78967.1"/>
    </source>
</evidence>
<sequence length="102" mass="11364">MKMLHILSRARDFKEIINMGGIANTTPLMIAADSANLDMIKFLLSNGANIKDKANDGLNVTMFATMSRAKPQKVIEVIEFLLANGVPSVLQKLARERYETKR</sequence>
<evidence type="ECO:0000256" key="1">
    <source>
        <dbReference type="PROSITE-ProRule" id="PRU00023"/>
    </source>
</evidence>
<dbReference type="STRING" id="76936.BN2458_PEG2111"/>
<dbReference type="AlphaFoldDB" id="A0A4U8S060"/>
<proteinExistence type="predicted"/>
<dbReference type="OrthoDB" id="305006at2"/>
<dbReference type="SUPFAM" id="SSF48403">
    <property type="entry name" value="Ankyrin repeat"/>
    <property type="match status" value="1"/>
</dbReference>
<evidence type="ECO:0000313" key="3">
    <source>
        <dbReference type="Proteomes" id="UP000029925"/>
    </source>
</evidence>
<gene>
    <name evidence="2" type="ORF">LS75_004265</name>
</gene>
<keyword evidence="3" id="KW-1185">Reference proteome</keyword>
<dbReference type="InterPro" id="IPR002110">
    <property type="entry name" value="Ankyrin_rpt"/>
</dbReference>
<dbReference type="PROSITE" id="PS50088">
    <property type="entry name" value="ANK_REPEAT"/>
    <property type="match status" value="1"/>
</dbReference>